<organism evidence="1 2">
    <name type="scientific">Sphingobium baderi</name>
    <dbReference type="NCBI Taxonomy" id="1332080"/>
    <lineage>
        <taxon>Bacteria</taxon>
        <taxon>Pseudomonadati</taxon>
        <taxon>Pseudomonadota</taxon>
        <taxon>Alphaproteobacteria</taxon>
        <taxon>Sphingomonadales</taxon>
        <taxon>Sphingomonadaceae</taxon>
        <taxon>Sphingobium</taxon>
    </lineage>
</organism>
<name>A0A0S3EYW1_9SPHN</name>
<dbReference type="STRING" id="1332080.ATN00_09900"/>
<proteinExistence type="predicted"/>
<dbReference type="EMBL" id="CP013264">
    <property type="protein sequence ID" value="ALR20572.1"/>
    <property type="molecule type" value="Genomic_DNA"/>
</dbReference>
<evidence type="ECO:0000313" key="2">
    <source>
        <dbReference type="Proteomes" id="UP000056968"/>
    </source>
</evidence>
<dbReference type="OrthoDB" id="7194244at2"/>
<gene>
    <name evidence="1" type="ORF">ATN00_09900</name>
</gene>
<dbReference type="AlphaFoldDB" id="A0A0S3EYW1"/>
<accession>A0A0S3EYW1</accession>
<sequence length="335" mass="37386">MSRFAGKAPMIPSLAKVMPEAPELMETLVAEFAPVAAKLPSQEVYWLGFNGWMTDRLSGPIMDGKVSPDDIGQQAWAIYASSVWGGIELRDLRRKWDSAPADQSAIMSQAAAFLAKGKQDMADKMTQRLTALRGGAESCLNVLPALIRDNSTTGPVHGMAYNAGVQVVKTEDPPVGRRRPQRPAKPSAVRINTRDFMRVDYDLPTPLYLRQWRSNFEEAVTTDPETYEKIIVGQTGEENLRDLWKRAVLHGLKTWGGESNDKWSDAYFNEALHWSSVLNFGLEAMGLATFVAMIRKDEEAARRAVLINALYVGATPGWGVGVRRQHRWHRFEVVI</sequence>
<protein>
    <submittedName>
        <fullName evidence="1">Uncharacterized protein</fullName>
    </submittedName>
</protein>
<evidence type="ECO:0000313" key="1">
    <source>
        <dbReference type="EMBL" id="ALR20572.1"/>
    </source>
</evidence>
<keyword evidence="2" id="KW-1185">Reference proteome</keyword>
<dbReference type="KEGG" id="sbd:ATN00_09900"/>
<dbReference type="Proteomes" id="UP000056968">
    <property type="component" value="Chromosome"/>
</dbReference>
<reference evidence="1 2" key="1">
    <citation type="submission" date="2015-11" db="EMBL/GenBank/DDBJ databases">
        <title>A Two-component Flavoprotein Monooxygenase System MeaXY Responsible for para-Hydroxylation of 2-Methyl-6-ethylaniline and 2,6-Diethylaniline in Sphingobium baderi DE-13.</title>
        <authorList>
            <person name="Cheng M."/>
            <person name="Meng Q."/>
            <person name="Yang Y."/>
            <person name="Chu C."/>
            <person name="Yan X."/>
            <person name="He J."/>
            <person name="Li S."/>
        </authorList>
    </citation>
    <scope>NUCLEOTIDE SEQUENCE [LARGE SCALE GENOMIC DNA]</scope>
    <source>
        <strain evidence="1 2">DE-13</strain>
    </source>
</reference>